<feature type="region of interest" description="Disordered" evidence="1">
    <location>
        <begin position="218"/>
        <end position="238"/>
    </location>
</feature>
<feature type="compositionally biased region" description="Basic and acidic residues" evidence="1">
    <location>
        <begin position="109"/>
        <end position="122"/>
    </location>
</feature>
<dbReference type="EMBL" id="CP000124">
    <property type="protein sequence ID" value="ABA48445.1"/>
    <property type="molecule type" value="Genomic_DNA"/>
</dbReference>
<organism evidence="2 3">
    <name type="scientific">Burkholderia pseudomallei (strain 1710b)</name>
    <dbReference type="NCBI Taxonomy" id="320372"/>
    <lineage>
        <taxon>Bacteria</taxon>
        <taxon>Pseudomonadati</taxon>
        <taxon>Pseudomonadota</taxon>
        <taxon>Betaproteobacteria</taxon>
        <taxon>Burkholderiales</taxon>
        <taxon>Burkholderiaceae</taxon>
        <taxon>Burkholderia</taxon>
        <taxon>pseudomallei group</taxon>
    </lineage>
</organism>
<feature type="region of interest" description="Disordered" evidence="1">
    <location>
        <begin position="89"/>
        <end position="131"/>
    </location>
</feature>
<feature type="compositionally biased region" description="Polar residues" evidence="1">
    <location>
        <begin position="314"/>
        <end position="323"/>
    </location>
</feature>
<dbReference type="EnsemblBacteria" id="ABA48445">
    <property type="protein sequence ID" value="ABA48445"/>
    <property type="gene ID" value="BURPS1710b_1359"/>
</dbReference>
<dbReference type="AlphaFoldDB" id="Q3JUI4"/>
<name>Q3JUI4_BURP1</name>
<evidence type="ECO:0000313" key="2">
    <source>
        <dbReference type="EMBL" id="ABA48445.1"/>
    </source>
</evidence>
<feature type="region of interest" description="Disordered" evidence="1">
    <location>
        <begin position="302"/>
        <end position="324"/>
    </location>
</feature>
<dbReference type="HOGENOM" id="CLU_825568_0_0_4"/>
<accession>Q3JUI4</accession>
<gene>
    <name evidence="2" type="ordered locus">BURPS1710b_1359</name>
</gene>
<feature type="compositionally biased region" description="Basic residues" evidence="1">
    <location>
        <begin position="218"/>
        <end position="227"/>
    </location>
</feature>
<evidence type="ECO:0000256" key="1">
    <source>
        <dbReference type="SAM" id="MobiDB-lite"/>
    </source>
</evidence>
<dbReference type="Proteomes" id="UP000002700">
    <property type="component" value="Chromosome I"/>
</dbReference>
<dbReference type="KEGG" id="bpm:BURPS1710b_1359"/>
<reference evidence="2 3" key="1">
    <citation type="submission" date="2005-09" db="EMBL/GenBank/DDBJ databases">
        <authorList>
            <person name="Woods D.E."/>
            <person name="Nierman W.C."/>
        </authorList>
    </citation>
    <scope>NUCLEOTIDE SEQUENCE [LARGE SCALE GENOMIC DNA]</scope>
    <source>
        <strain evidence="2 3">1710b</strain>
    </source>
</reference>
<sequence>MCDDPAAARAKRKPAVAVVARDDAEIIRPRREQTPDRYAVARVERQRIDAERTLRVERRNRLRARQHDLRIRMLLAQLRDERRQQQRIAEQQVMRDQNAPQVRGLAPQRLEDKPRQRSREDVDPAVESAHSIRSTADRFRHFEMRCAGGRPKAVSSCRISTIHIAGTARSTPTRIPRHRAQIRGAPLRRLASARRPSATCGVYHSAHTLPEPTFRRKTARANAHHRGPSPAASTARSSNCATWRAMLGSYRIAACAAAPEPTRAAPAFVRRTASSSAARSPAVSPGANTSFADGAIASQQPMFDGRMTGVPHITDSTPTSPNGSYFEARIVKSAAR</sequence>
<evidence type="ECO:0000313" key="3">
    <source>
        <dbReference type="Proteomes" id="UP000002700"/>
    </source>
</evidence>
<proteinExistence type="predicted"/>
<protein>
    <submittedName>
        <fullName evidence="2">Uncharacterized protein</fullName>
    </submittedName>
</protein>